<dbReference type="InterPro" id="IPR013096">
    <property type="entry name" value="Cupin_2"/>
</dbReference>
<dbReference type="InterPro" id="IPR011051">
    <property type="entry name" value="RmlC_Cupin_sf"/>
</dbReference>
<dbReference type="CDD" id="cd00093">
    <property type="entry name" value="HTH_XRE"/>
    <property type="match status" value="1"/>
</dbReference>
<protein>
    <submittedName>
        <fullName evidence="3">Helix-turn-helix domain-containing protein</fullName>
    </submittedName>
</protein>
<dbReference type="Gene3D" id="1.10.260.40">
    <property type="entry name" value="lambda repressor-like DNA-binding domains"/>
    <property type="match status" value="1"/>
</dbReference>
<name>A0ABX1B7T9_9ACTN</name>
<dbReference type="InterPro" id="IPR001387">
    <property type="entry name" value="Cro/C1-type_HTH"/>
</dbReference>
<dbReference type="InterPro" id="IPR050807">
    <property type="entry name" value="TransReg_Diox_bact_type"/>
</dbReference>
<accession>A0ABX1B7T9</accession>
<reference evidence="3 4" key="1">
    <citation type="submission" date="2020-03" db="EMBL/GenBank/DDBJ databases">
        <title>WGS of actinomycetes isolated from Thailand.</title>
        <authorList>
            <person name="Thawai C."/>
        </authorList>
    </citation>
    <scope>NUCLEOTIDE SEQUENCE [LARGE SCALE GENOMIC DNA]</scope>
    <source>
        <strain evidence="3 4">FMUSA5-5</strain>
    </source>
</reference>
<dbReference type="Pfam" id="PF01381">
    <property type="entry name" value="HTH_3"/>
    <property type="match status" value="1"/>
</dbReference>
<feature type="domain" description="HTH cro/C1-type" evidence="2">
    <location>
        <begin position="26"/>
        <end position="80"/>
    </location>
</feature>
<dbReference type="Gene3D" id="2.60.120.10">
    <property type="entry name" value="Jelly Rolls"/>
    <property type="match status" value="1"/>
</dbReference>
<sequence>MVVEQDANATGTQEGDDLAGAFGVNVRRRREEAGLTLEQLSIRSSVSRAMLSKVERGEKSPTIGVASRIAHALDASLSDLIGAPAGAASGVAIVMRKNDRPVFRDPETGFERHMVSAAPGAGGAEMIVHYLPAQVSTGLLPAYPPGTEKQLVVLQGTLTVALGGITETLDAGDSLFFQADADHGFANRTNAPCEYIMVISRRV</sequence>
<dbReference type="InterPro" id="IPR014710">
    <property type="entry name" value="RmlC-like_jellyroll"/>
</dbReference>
<dbReference type="SMART" id="SM00530">
    <property type="entry name" value="HTH_XRE"/>
    <property type="match status" value="1"/>
</dbReference>
<dbReference type="PROSITE" id="PS50943">
    <property type="entry name" value="HTH_CROC1"/>
    <property type="match status" value="1"/>
</dbReference>
<evidence type="ECO:0000256" key="1">
    <source>
        <dbReference type="ARBA" id="ARBA00023125"/>
    </source>
</evidence>
<keyword evidence="4" id="KW-1185">Reference proteome</keyword>
<proteinExistence type="predicted"/>
<dbReference type="Pfam" id="PF07883">
    <property type="entry name" value="Cupin_2"/>
    <property type="match status" value="1"/>
</dbReference>
<dbReference type="CDD" id="cd02209">
    <property type="entry name" value="cupin_XRE_C"/>
    <property type="match status" value="1"/>
</dbReference>
<keyword evidence="1" id="KW-0238">DNA-binding</keyword>
<comment type="caution">
    <text evidence="3">The sequence shown here is derived from an EMBL/GenBank/DDBJ whole genome shotgun (WGS) entry which is preliminary data.</text>
</comment>
<dbReference type="PANTHER" id="PTHR46797:SF10">
    <property type="entry name" value="BLR1115 PROTEIN"/>
    <property type="match status" value="1"/>
</dbReference>
<gene>
    <name evidence="3" type="ORF">HCN51_24550</name>
</gene>
<dbReference type="EMBL" id="JAATEP010000017">
    <property type="protein sequence ID" value="NJP92587.1"/>
    <property type="molecule type" value="Genomic_DNA"/>
</dbReference>
<dbReference type="SUPFAM" id="SSF51182">
    <property type="entry name" value="RmlC-like cupins"/>
    <property type="match status" value="1"/>
</dbReference>
<dbReference type="InterPro" id="IPR010982">
    <property type="entry name" value="Lambda_DNA-bd_dom_sf"/>
</dbReference>
<organism evidence="3 4">
    <name type="scientific">Nonomuraea composti</name>
    <dbReference type="NCBI Taxonomy" id="2720023"/>
    <lineage>
        <taxon>Bacteria</taxon>
        <taxon>Bacillati</taxon>
        <taxon>Actinomycetota</taxon>
        <taxon>Actinomycetes</taxon>
        <taxon>Streptosporangiales</taxon>
        <taxon>Streptosporangiaceae</taxon>
        <taxon>Nonomuraea</taxon>
    </lineage>
</organism>
<dbReference type="RefSeq" id="WP_168011887.1">
    <property type="nucleotide sequence ID" value="NZ_JAATEP010000017.1"/>
</dbReference>
<dbReference type="SUPFAM" id="SSF47413">
    <property type="entry name" value="lambda repressor-like DNA-binding domains"/>
    <property type="match status" value="1"/>
</dbReference>
<dbReference type="PANTHER" id="PTHR46797">
    <property type="entry name" value="HTH-TYPE TRANSCRIPTIONAL REGULATOR"/>
    <property type="match status" value="1"/>
</dbReference>
<evidence type="ECO:0000313" key="4">
    <source>
        <dbReference type="Proteomes" id="UP000696294"/>
    </source>
</evidence>
<evidence type="ECO:0000313" key="3">
    <source>
        <dbReference type="EMBL" id="NJP92587.1"/>
    </source>
</evidence>
<dbReference type="Proteomes" id="UP000696294">
    <property type="component" value="Unassembled WGS sequence"/>
</dbReference>
<evidence type="ECO:0000259" key="2">
    <source>
        <dbReference type="PROSITE" id="PS50943"/>
    </source>
</evidence>